<dbReference type="BioCyc" id="CNIT1237085:G1324-2196-MONOMER"/>
<dbReference type="InterPro" id="IPR018376">
    <property type="entry name" value="Enoyl-CoA_hyd/isom_CS"/>
</dbReference>
<dbReference type="HOGENOM" id="CLU_009834_7_6_2"/>
<dbReference type="PANTHER" id="PTHR11941:SF54">
    <property type="entry name" value="ENOYL-COA HYDRATASE, MITOCHONDRIAL"/>
    <property type="match status" value="1"/>
</dbReference>
<dbReference type="GO" id="GO:0016829">
    <property type="term" value="F:lyase activity"/>
    <property type="evidence" value="ECO:0007669"/>
    <property type="project" value="UniProtKB-KW"/>
</dbReference>
<evidence type="ECO:0000313" key="5">
    <source>
        <dbReference type="Proteomes" id="UP000008037"/>
    </source>
</evidence>
<organism evidence="4 5">
    <name type="scientific">Nitrososphaera gargensis (strain Ga9.2)</name>
    <dbReference type="NCBI Taxonomy" id="1237085"/>
    <lineage>
        <taxon>Archaea</taxon>
        <taxon>Nitrososphaerota</taxon>
        <taxon>Nitrososphaeria</taxon>
        <taxon>Nitrososphaerales</taxon>
        <taxon>Nitrososphaeraceae</taxon>
        <taxon>Nitrososphaera</taxon>
    </lineage>
</organism>
<dbReference type="FunCoup" id="K0IJ40">
    <property type="interactions" value="47"/>
</dbReference>
<dbReference type="EC" id="4.2.1.55" evidence="4"/>
<dbReference type="AlphaFoldDB" id="K0IJ40"/>
<keyword evidence="5" id="KW-1185">Reference proteome</keyword>
<dbReference type="InterPro" id="IPR014748">
    <property type="entry name" value="Enoyl-CoA_hydra_C"/>
</dbReference>
<evidence type="ECO:0000256" key="3">
    <source>
        <dbReference type="RuleBase" id="RU003707"/>
    </source>
</evidence>
<dbReference type="InterPro" id="IPR001753">
    <property type="entry name" value="Enoyl-CoA_hydra/iso"/>
</dbReference>
<dbReference type="Pfam" id="PF00378">
    <property type="entry name" value="ECH_1"/>
    <property type="match status" value="1"/>
</dbReference>
<dbReference type="FunFam" id="3.90.226.10:FF:000009">
    <property type="entry name" value="Carnitinyl-CoA dehydratase"/>
    <property type="match status" value="1"/>
</dbReference>
<comment type="similarity">
    <text evidence="1 3">Belongs to the enoyl-CoA hydratase/isomerase family.</text>
</comment>
<keyword evidence="2 4" id="KW-0456">Lyase</keyword>
<dbReference type="STRING" id="1237085.Ngar_c21980"/>
<dbReference type="Proteomes" id="UP000008037">
    <property type="component" value="Chromosome"/>
</dbReference>
<dbReference type="SUPFAM" id="SSF52096">
    <property type="entry name" value="ClpP/crotonase"/>
    <property type="match status" value="1"/>
</dbReference>
<dbReference type="RefSeq" id="WP_015019663.1">
    <property type="nucleotide sequence ID" value="NC_018719.1"/>
</dbReference>
<dbReference type="GeneID" id="13796061"/>
<dbReference type="KEGG" id="nga:Ngar_c21980"/>
<dbReference type="Gene3D" id="1.10.12.10">
    <property type="entry name" value="Lyase 2-enoyl-coa Hydratase, Chain A, domain 2"/>
    <property type="match status" value="1"/>
</dbReference>
<protein>
    <submittedName>
        <fullName evidence="4">3-hydroxybutyryl-CoA dehydratase</fullName>
        <ecNumber evidence="4">4.2.1.55</ecNumber>
    </submittedName>
</protein>
<dbReference type="InterPro" id="IPR029045">
    <property type="entry name" value="ClpP/crotonase-like_dom_sf"/>
</dbReference>
<accession>K0IJ40</accession>
<evidence type="ECO:0000256" key="1">
    <source>
        <dbReference type="ARBA" id="ARBA00005254"/>
    </source>
</evidence>
<evidence type="ECO:0000313" key="4">
    <source>
        <dbReference type="EMBL" id="AFU59128.1"/>
    </source>
</evidence>
<dbReference type="GO" id="GO:0006635">
    <property type="term" value="P:fatty acid beta-oxidation"/>
    <property type="evidence" value="ECO:0007669"/>
    <property type="project" value="TreeGrafter"/>
</dbReference>
<gene>
    <name evidence="4" type="ordered locus">Ngar_c21980</name>
</gene>
<dbReference type="PATRIC" id="fig|1237085.11.peg.2177"/>
<evidence type="ECO:0000256" key="2">
    <source>
        <dbReference type="ARBA" id="ARBA00023239"/>
    </source>
</evidence>
<reference evidence="4 5" key="1">
    <citation type="journal article" date="2012" name="Environ. Microbiol.">
        <title>The genome of the ammonia-oxidizing Candidatus Nitrososphaera gargensis: insights into metabolic versatility and environmental adaptations.</title>
        <authorList>
            <person name="Spang A."/>
            <person name="Poehlein A."/>
            <person name="Offre P."/>
            <person name="Zumbragel S."/>
            <person name="Haider S."/>
            <person name="Rychlik N."/>
            <person name="Nowka B."/>
            <person name="Schmeisser C."/>
            <person name="Lebedeva E.V."/>
            <person name="Rattei T."/>
            <person name="Bohm C."/>
            <person name="Schmid M."/>
            <person name="Galushko A."/>
            <person name="Hatzenpichler R."/>
            <person name="Weinmaier T."/>
            <person name="Daniel R."/>
            <person name="Schleper C."/>
            <person name="Spieck E."/>
            <person name="Streit W."/>
            <person name="Wagner M."/>
        </authorList>
    </citation>
    <scope>NUCLEOTIDE SEQUENCE [LARGE SCALE GENOMIC DNA]</scope>
    <source>
        <strain evidence="5">Ga9.2</strain>
    </source>
</reference>
<sequence length="282" mass="30567">MKYIQLEPQGDIAIVRINRPEALNAMNVDVIAELSKTIDILVADESVKVVIITGAGERSFCAGADISYMVNIEPMQAERYATSAQAVINKIERLEKPVIAAVNGFALGGGCELAMACDIRIASSNAKIGQPEVTIGIPPGWGGTQRLMRLVGPAKAKEMIFTGKMITADEAHQIGLVNKVVSLGPDDKVPPEVKGDPAKEKERAAEVAKILNKKLMDECLALAKEITKNSFVAVKVSKMLINRGMDSDLETGLRLEIYGWALCFAHEDRQKMMSAFLNKGKK</sequence>
<dbReference type="PROSITE" id="PS00166">
    <property type="entry name" value="ENOYL_COA_HYDRATASE"/>
    <property type="match status" value="1"/>
</dbReference>
<dbReference type="PANTHER" id="PTHR11941">
    <property type="entry name" value="ENOYL-COA HYDRATASE-RELATED"/>
    <property type="match status" value="1"/>
</dbReference>
<dbReference type="EMBL" id="CP002408">
    <property type="protein sequence ID" value="AFU59128.1"/>
    <property type="molecule type" value="Genomic_DNA"/>
</dbReference>
<dbReference type="Gene3D" id="3.90.226.10">
    <property type="entry name" value="2-enoyl-CoA Hydratase, Chain A, domain 1"/>
    <property type="match status" value="1"/>
</dbReference>
<dbReference type="CDD" id="cd06558">
    <property type="entry name" value="crotonase-like"/>
    <property type="match status" value="1"/>
</dbReference>
<dbReference type="OrthoDB" id="27846at2157"/>
<proteinExistence type="inferred from homology"/>
<dbReference type="InParanoid" id="K0IJ40"/>
<name>K0IJ40_NITGG</name>